<dbReference type="GO" id="GO:0005886">
    <property type="term" value="C:plasma membrane"/>
    <property type="evidence" value="ECO:0007669"/>
    <property type="project" value="UniProtKB-SubCell"/>
</dbReference>
<feature type="transmembrane region" description="Helical" evidence="5">
    <location>
        <begin position="133"/>
        <end position="150"/>
    </location>
</feature>
<keyword evidence="7" id="KW-0067">ATP-binding</keyword>
<dbReference type="SUPFAM" id="SSF52540">
    <property type="entry name" value="P-loop containing nucleoside triphosphate hydrolases"/>
    <property type="match status" value="1"/>
</dbReference>
<dbReference type="Gene3D" id="3.40.50.300">
    <property type="entry name" value="P-loop containing nucleotide triphosphate hydrolases"/>
    <property type="match status" value="1"/>
</dbReference>
<keyword evidence="7" id="KW-0547">Nucleotide-binding</keyword>
<name>A0A7S9LV08_9RHOB</name>
<dbReference type="GO" id="GO:0005524">
    <property type="term" value="F:ATP binding"/>
    <property type="evidence" value="ECO:0007669"/>
    <property type="project" value="UniProtKB-KW"/>
</dbReference>
<dbReference type="RefSeq" id="WP_196104694.1">
    <property type="nucleotide sequence ID" value="NZ_CP064942.1"/>
</dbReference>
<accession>A0A7S9LV08</accession>
<evidence type="ECO:0000256" key="3">
    <source>
        <dbReference type="ARBA" id="ARBA00022989"/>
    </source>
</evidence>
<organism evidence="7 8">
    <name type="scientific">Pontivivens ytuae</name>
    <dbReference type="NCBI Taxonomy" id="2789856"/>
    <lineage>
        <taxon>Bacteria</taxon>
        <taxon>Pseudomonadati</taxon>
        <taxon>Pseudomonadota</taxon>
        <taxon>Alphaproteobacteria</taxon>
        <taxon>Rhodobacterales</taxon>
        <taxon>Paracoccaceae</taxon>
        <taxon>Pontivivens</taxon>
    </lineage>
</organism>
<gene>
    <name evidence="7" type="ORF">I0K15_07095</name>
</gene>
<dbReference type="GO" id="GO:0140359">
    <property type="term" value="F:ABC-type transporter activity"/>
    <property type="evidence" value="ECO:0007669"/>
    <property type="project" value="InterPro"/>
</dbReference>
<protein>
    <submittedName>
        <fullName evidence="7">ABC transporter ATP-binding protein</fullName>
    </submittedName>
</protein>
<evidence type="ECO:0000256" key="5">
    <source>
        <dbReference type="SAM" id="Phobius"/>
    </source>
</evidence>
<dbReference type="Pfam" id="PF00664">
    <property type="entry name" value="ABC_membrane"/>
    <property type="match status" value="1"/>
</dbReference>
<feature type="transmembrane region" description="Helical" evidence="5">
    <location>
        <begin position="156"/>
        <end position="176"/>
    </location>
</feature>
<evidence type="ECO:0000256" key="2">
    <source>
        <dbReference type="ARBA" id="ARBA00022692"/>
    </source>
</evidence>
<evidence type="ECO:0000259" key="6">
    <source>
        <dbReference type="PROSITE" id="PS50929"/>
    </source>
</evidence>
<keyword evidence="3 5" id="KW-1133">Transmembrane helix</keyword>
<dbReference type="EMBL" id="CP064942">
    <property type="protein sequence ID" value="QPH55495.1"/>
    <property type="molecule type" value="Genomic_DNA"/>
</dbReference>
<evidence type="ECO:0000256" key="4">
    <source>
        <dbReference type="ARBA" id="ARBA00023136"/>
    </source>
</evidence>
<feature type="transmembrane region" description="Helical" evidence="5">
    <location>
        <begin position="55"/>
        <end position="74"/>
    </location>
</feature>
<keyword evidence="2 5" id="KW-0812">Transmembrane</keyword>
<evidence type="ECO:0000313" key="7">
    <source>
        <dbReference type="EMBL" id="QPH55495.1"/>
    </source>
</evidence>
<keyword evidence="4 5" id="KW-0472">Membrane</keyword>
<feature type="domain" description="ABC transmembrane type-1" evidence="6">
    <location>
        <begin position="17"/>
        <end position="291"/>
    </location>
</feature>
<dbReference type="AlphaFoldDB" id="A0A7S9LV08"/>
<sequence>MSRLPRLWSGDRVGDAVLIPVLGIAQAVAMGIGAFATRDAFTALHGGGPPTDGTLATLILAGLATAGFALLAGIRSEALGQSVAREMRVVLYDHLAGMSRRDVEARRLGALSLRFVGDLSAVRLWYGRGLPRVASALVVLPGAGLVLWLLEPQIAGAAIPPVALSLVVMLVAAVGLQARHRRLRSRRAGISIAMMERIAVSPELDLMGRTGFELKRLEEDGATLRRNAVSRRWQQEALRMIPQGGAAVAGAAVLWMAGMQQIAPGTAAAGLSVLAILILPLRELADAWDQYCAWRIAREKALNLLAKPSVRRSARHRGHPVRLRATGMLEGRPLDVEIVAGTAARMARRAGVAHLAAAFAGLDPDPALHIRYDGRTTLPRVAHIGDRPVVLQGTLHRALTLGLAPRPGRKETAKVARAFGLAPLLKRTGGLKGKVAEAGRDVTVAESLRLDLARAMLAEPDVVVIDSARFDADPERGALLTRLRARTEATVLVVGPAAEGFVFDREIDLKLNEATPSPAVADSAAASF</sequence>
<dbReference type="PROSITE" id="PS50929">
    <property type="entry name" value="ABC_TM1F"/>
    <property type="match status" value="1"/>
</dbReference>
<dbReference type="SUPFAM" id="SSF90123">
    <property type="entry name" value="ABC transporter transmembrane region"/>
    <property type="match status" value="1"/>
</dbReference>
<dbReference type="InterPro" id="IPR027417">
    <property type="entry name" value="P-loop_NTPase"/>
</dbReference>
<proteinExistence type="predicted"/>
<evidence type="ECO:0000256" key="1">
    <source>
        <dbReference type="ARBA" id="ARBA00004651"/>
    </source>
</evidence>
<dbReference type="KEGG" id="poz:I0K15_07095"/>
<dbReference type="Gene3D" id="1.20.1560.10">
    <property type="entry name" value="ABC transporter type 1, transmembrane domain"/>
    <property type="match status" value="1"/>
</dbReference>
<evidence type="ECO:0000313" key="8">
    <source>
        <dbReference type="Proteomes" id="UP000594800"/>
    </source>
</evidence>
<reference evidence="7 8" key="1">
    <citation type="submission" date="2020-11" db="EMBL/GenBank/DDBJ databases">
        <title>Description of Pontivivens ytuae sp. nov. isolated from deep sea sediment of Mariana Trench.</title>
        <authorList>
            <person name="Wang Z."/>
            <person name="Sun Q.-L."/>
            <person name="Xu X.-D."/>
            <person name="Tang Y.-Z."/>
            <person name="Zhang J."/>
        </authorList>
    </citation>
    <scope>NUCLEOTIDE SEQUENCE [LARGE SCALE GENOMIC DNA]</scope>
    <source>
        <strain evidence="7 8">MT2928</strain>
    </source>
</reference>
<keyword evidence="8" id="KW-1185">Reference proteome</keyword>
<dbReference type="InterPro" id="IPR036640">
    <property type="entry name" value="ABC1_TM_sf"/>
</dbReference>
<dbReference type="Proteomes" id="UP000594800">
    <property type="component" value="Chromosome"/>
</dbReference>
<comment type="subcellular location">
    <subcellularLocation>
        <location evidence="1">Cell membrane</location>
        <topology evidence="1">Multi-pass membrane protein</topology>
    </subcellularLocation>
</comment>
<feature type="transmembrane region" description="Helical" evidence="5">
    <location>
        <begin position="237"/>
        <end position="256"/>
    </location>
</feature>
<feature type="transmembrane region" description="Helical" evidence="5">
    <location>
        <begin position="12"/>
        <end position="35"/>
    </location>
</feature>
<dbReference type="InterPro" id="IPR011527">
    <property type="entry name" value="ABC1_TM_dom"/>
</dbReference>